<dbReference type="GO" id="GO:0016829">
    <property type="term" value="F:lyase activity"/>
    <property type="evidence" value="ECO:0007669"/>
    <property type="project" value="UniProtKB-KW"/>
</dbReference>
<evidence type="ECO:0000313" key="1">
    <source>
        <dbReference type="EMBL" id="MBB2163922.1"/>
    </source>
</evidence>
<dbReference type="SUPFAM" id="SSF159709">
    <property type="entry name" value="PhnH-like"/>
    <property type="match status" value="1"/>
</dbReference>
<dbReference type="AlphaFoldDB" id="A0A7W4IJQ8"/>
<dbReference type="InterPro" id="IPR038058">
    <property type="entry name" value="PhnH-like_sp"/>
</dbReference>
<evidence type="ECO:0000313" key="4">
    <source>
        <dbReference type="Proteomes" id="UP000561077"/>
    </source>
</evidence>
<organism evidence="1 4">
    <name type="scientific">Gluconacetobacter dulcium</name>
    <dbReference type="NCBI Taxonomy" id="2729096"/>
    <lineage>
        <taxon>Bacteria</taxon>
        <taxon>Pseudomonadati</taxon>
        <taxon>Pseudomonadota</taxon>
        <taxon>Alphaproteobacteria</taxon>
        <taxon>Acetobacterales</taxon>
        <taxon>Acetobacteraceae</taxon>
        <taxon>Gluconacetobacter</taxon>
    </lineage>
</organism>
<sequence>MSVLLPGLADSHMAQATFRAILDAIAHPGRRYGLPRLAQVPGSLSPAAAITLLTLVDATTPVALPEADRDTAAWLTFHTGAPAAPAEAAAFVLAGPAHGSARPVLASLRQGTFDAPEASATLLLDIASLTDGAPLTLSGPGIAHTQTIAPTLDAAFVAEWQQQGALFPRGVDVFLLCGAEIVGLPRSTCITEA</sequence>
<accession>A0A7W4IJQ8</accession>
<gene>
    <name evidence="1" type="primary">phnH</name>
    <name evidence="2" type="ORF">HLH25_06260</name>
    <name evidence="1" type="ORF">HLH26_05105</name>
</gene>
<dbReference type="Proteomes" id="UP000540490">
    <property type="component" value="Unassembled WGS sequence"/>
</dbReference>
<dbReference type="Proteomes" id="UP000561077">
    <property type="component" value="Unassembled WGS sequence"/>
</dbReference>
<dbReference type="PIRSF" id="PIRSF020680">
    <property type="entry name" value="PhnH"/>
    <property type="match status" value="1"/>
</dbReference>
<dbReference type="Pfam" id="PF05845">
    <property type="entry name" value="PhnH"/>
    <property type="match status" value="1"/>
</dbReference>
<evidence type="ECO:0000313" key="3">
    <source>
        <dbReference type="Proteomes" id="UP000540490"/>
    </source>
</evidence>
<dbReference type="InterPro" id="IPR008772">
    <property type="entry name" value="Phosphonate_metab_PhnH"/>
</dbReference>
<protein>
    <submittedName>
        <fullName evidence="1">Phosphonate C-P lyase system protein PhnH</fullName>
    </submittedName>
</protein>
<comment type="caution">
    <text evidence="1">The sequence shown here is derived from an EMBL/GenBank/DDBJ whole genome shotgun (WGS) entry which is preliminary data.</text>
</comment>
<dbReference type="NCBIfam" id="TIGR03292">
    <property type="entry name" value="PhnH_redo"/>
    <property type="match status" value="1"/>
</dbReference>
<dbReference type="EMBL" id="JABEQO010000004">
    <property type="protein sequence ID" value="MBB2163922.1"/>
    <property type="molecule type" value="Genomic_DNA"/>
</dbReference>
<keyword evidence="1" id="KW-0456">Lyase</keyword>
<dbReference type="Gene3D" id="3.40.50.11310">
    <property type="entry name" value="Bacterial phosphonate metabolism protein PhnH"/>
    <property type="match status" value="1"/>
</dbReference>
<dbReference type="EMBL" id="JABEQN010000005">
    <property type="protein sequence ID" value="MBB2193248.1"/>
    <property type="molecule type" value="Genomic_DNA"/>
</dbReference>
<keyword evidence="3" id="KW-1185">Reference proteome</keyword>
<dbReference type="GO" id="GO:0019634">
    <property type="term" value="P:organic phosphonate metabolic process"/>
    <property type="evidence" value="ECO:0007669"/>
    <property type="project" value="InterPro"/>
</dbReference>
<name>A0A7W4IJQ8_9PROT</name>
<evidence type="ECO:0000313" key="2">
    <source>
        <dbReference type="EMBL" id="MBB2193248.1"/>
    </source>
</evidence>
<dbReference type="RefSeq" id="WP_182973244.1">
    <property type="nucleotide sequence ID" value="NZ_JABEQO010000004.1"/>
</dbReference>
<reference evidence="3 4" key="1">
    <citation type="submission" date="2020-04" db="EMBL/GenBank/DDBJ databases">
        <title>Description of novel Gluconacetobacter.</title>
        <authorList>
            <person name="Sombolestani A."/>
        </authorList>
    </citation>
    <scope>NUCLEOTIDE SEQUENCE [LARGE SCALE GENOMIC DNA]</scope>
    <source>
        <strain evidence="2 3">LMG 1728</strain>
        <strain evidence="1 4">LMG 1731</strain>
    </source>
</reference>
<proteinExistence type="predicted"/>